<feature type="transmembrane region" description="Helical" evidence="1">
    <location>
        <begin position="58"/>
        <end position="83"/>
    </location>
</feature>
<keyword evidence="5" id="KW-1185">Reference proteome</keyword>
<dbReference type="GeneID" id="42782641"/>
<name>A0AAP4BNT4_9CORY</name>
<dbReference type="RefSeq" id="WP_023018802.1">
    <property type="nucleotide sequence ID" value="NZ_CP051667.1"/>
</dbReference>
<comment type="caution">
    <text evidence="3">The sequence shown here is derived from an EMBL/GenBank/DDBJ whole genome shotgun (WGS) entry which is preliminary data.</text>
</comment>
<organism evidence="3 4">
    <name type="scientific">Corynebacterium pseudodiphtheriticum</name>
    <dbReference type="NCBI Taxonomy" id="37637"/>
    <lineage>
        <taxon>Bacteria</taxon>
        <taxon>Bacillati</taxon>
        <taxon>Actinomycetota</taxon>
        <taxon>Actinomycetes</taxon>
        <taxon>Mycobacteriales</taxon>
        <taxon>Corynebacteriaceae</taxon>
        <taxon>Corynebacterium</taxon>
    </lineage>
</organism>
<dbReference type="EMBL" id="JASNVH010000001">
    <property type="protein sequence ID" value="MDK4306097.1"/>
    <property type="molecule type" value="Genomic_DNA"/>
</dbReference>
<evidence type="ECO:0000313" key="4">
    <source>
        <dbReference type="Proteomes" id="UP001224412"/>
    </source>
</evidence>
<proteinExistence type="predicted"/>
<feature type="transmembrane region" description="Helical" evidence="1">
    <location>
        <begin position="7"/>
        <end position="23"/>
    </location>
</feature>
<evidence type="ECO:0000313" key="3">
    <source>
        <dbReference type="EMBL" id="MDK4306097.1"/>
    </source>
</evidence>
<feature type="transmembrane region" description="Helical" evidence="1">
    <location>
        <begin position="29"/>
        <end position="51"/>
    </location>
</feature>
<gene>
    <name evidence="2" type="ORF">QPX23_07490</name>
    <name evidence="3" type="ORF">QPX42_00780</name>
</gene>
<sequence length="88" mass="9503">MKPARLLGWGATIAAFVGSYLLWTIGQDWWWPSVAITGTAIAAICALNCYLAHKTKKYDLYIAALLSALSPVLIITIALGFFFSGPPT</sequence>
<evidence type="ECO:0000313" key="2">
    <source>
        <dbReference type="EMBL" id="MDK4290563.1"/>
    </source>
</evidence>
<dbReference type="Proteomes" id="UP001224412">
    <property type="component" value="Unassembled WGS sequence"/>
</dbReference>
<reference evidence="3 5" key="1">
    <citation type="submission" date="2023-05" db="EMBL/GenBank/DDBJ databases">
        <title>Metabolic capabilities are highly conserved among human nasal-associated Corynebacterium species in pangenomic analyses.</title>
        <authorList>
            <person name="Tran T.H."/>
            <person name="Roberts A.Q."/>
            <person name="Escapa I.F."/>
            <person name="Gao W."/>
            <person name="Conlan S."/>
            <person name="Kong H."/>
            <person name="Segre J.A."/>
            <person name="Kelly M.S."/>
            <person name="Lemon K.P."/>
        </authorList>
    </citation>
    <scope>NUCLEOTIDE SEQUENCE</scope>
    <source>
        <strain evidence="3">KPL2773</strain>
        <strain evidence="2 5">KPL3772</strain>
    </source>
</reference>
<keyword evidence="1" id="KW-0812">Transmembrane</keyword>
<evidence type="ECO:0000313" key="5">
    <source>
        <dbReference type="Proteomes" id="UP001239759"/>
    </source>
</evidence>
<keyword evidence="1" id="KW-0472">Membrane</keyword>
<dbReference type="AlphaFoldDB" id="A0AAP4BNT4"/>
<protein>
    <submittedName>
        <fullName evidence="3">Uncharacterized protein</fullName>
    </submittedName>
</protein>
<evidence type="ECO:0000256" key="1">
    <source>
        <dbReference type="SAM" id="Phobius"/>
    </source>
</evidence>
<dbReference type="EMBL" id="JASNUQ010000011">
    <property type="protein sequence ID" value="MDK4290563.1"/>
    <property type="molecule type" value="Genomic_DNA"/>
</dbReference>
<dbReference type="Proteomes" id="UP001239759">
    <property type="component" value="Unassembled WGS sequence"/>
</dbReference>
<keyword evidence="1" id="KW-1133">Transmembrane helix</keyword>
<accession>A0AAP4BNT4</accession>